<feature type="transmembrane region" description="Helical" evidence="1">
    <location>
        <begin position="157"/>
        <end position="175"/>
    </location>
</feature>
<sequence>MKEIYFHPRVIVTTMLCFISAINYSEIDIINSFINSGKTHLFFIPLIMGSLFFLALIIPNLDLLIKDKENEDIYLHILFWMFISSISSVVIGLLVFLSYFFLPLLFFVGFFSAVLFGAIVYNFLNRKTDYVLIGLSGIMPLIILLILYVTFNRFLHFEILLLPLAVWQAFVGYVISSKLRKDYSR</sequence>
<dbReference type="Proteomes" id="UP000253919">
    <property type="component" value="Unassembled WGS sequence"/>
</dbReference>
<comment type="caution">
    <text evidence="2">The sequence shown here is derived from an EMBL/GenBank/DDBJ whole genome shotgun (WGS) entry which is preliminary data.</text>
</comment>
<keyword evidence="3" id="KW-1185">Reference proteome</keyword>
<dbReference type="RefSeq" id="WP_115374575.1">
    <property type="nucleotide sequence ID" value="NZ_QASA01000001.1"/>
</dbReference>
<feature type="transmembrane region" description="Helical" evidence="1">
    <location>
        <begin position="104"/>
        <end position="124"/>
    </location>
</feature>
<keyword evidence="1" id="KW-0812">Transmembrane</keyword>
<organism evidence="2 3">
    <name type="scientific">Adhaeribacter pallidiroseus</name>
    <dbReference type="NCBI Taxonomy" id="2072847"/>
    <lineage>
        <taxon>Bacteria</taxon>
        <taxon>Pseudomonadati</taxon>
        <taxon>Bacteroidota</taxon>
        <taxon>Cytophagia</taxon>
        <taxon>Cytophagales</taxon>
        <taxon>Hymenobacteraceae</taxon>
        <taxon>Adhaeribacter</taxon>
    </lineage>
</organism>
<evidence type="ECO:0000313" key="3">
    <source>
        <dbReference type="Proteomes" id="UP000253919"/>
    </source>
</evidence>
<protein>
    <submittedName>
        <fullName evidence="2">Uncharacterized protein</fullName>
    </submittedName>
</protein>
<evidence type="ECO:0000256" key="1">
    <source>
        <dbReference type="SAM" id="Phobius"/>
    </source>
</evidence>
<feature type="transmembrane region" description="Helical" evidence="1">
    <location>
        <begin position="12"/>
        <end position="34"/>
    </location>
</feature>
<feature type="transmembrane region" description="Helical" evidence="1">
    <location>
        <begin position="40"/>
        <end position="61"/>
    </location>
</feature>
<reference evidence="2 3" key="1">
    <citation type="submission" date="2018-04" db="EMBL/GenBank/DDBJ databases">
        <title>Adhaeribacter sp. HMF7616 genome sequencing and assembly.</title>
        <authorList>
            <person name="Kang H."/>
            <person name="Kang J."/>
            <person name="Cha I."/>
            <person name="Kim H."/>
            <person name="Joh K."/>
        </authorList>
    </citation>
    <scope>NUCLEOTIDE SEQUENCE [LARGE SCALE GENOMIC DNA]</scope>
    <source>
        <strain evidence="2 3">HMF7616</strain>
    </source>
</reference>
<dbReference type="AlphaFoldDB" id="A0A369QTV5"/>
<keyword evidence="1" id="KW-1133">Transmembrane helix</keyword>
<proteinExistence type="predicted"/>
<feature type="transmembrane region" description="Helical" evidence="1">
    <location>
        <begin position="131"/>
        <end position="151"/>
    </location>
</feature>
<feature type="transmembrane region" description="Helical" evidence="1">
    <location>
        <begin position="73"/>
        <end position="98"/>
    </location>
</feature>
<name>A0A369QTV5_9BACT</name>
<accession>A0A369QTV5</accession>
<evidence type="ECO:0000313" key="2">
    <source>
        <dbReference type="EMBL" id="RDC65588.1"/>
    </source>
</evidence>
<gene>
    <name evidence="2" type="ORF">AHMF7616_04218</name>
</gene>
<keyword evidence="1" id="KW-0472">Membrane</keyword>
<dbReference type="EMBL" id="QASA01000001">
    <property type="protein sequence ID" value="RDC65588.1"/>
    <property type="molecule type" value="Genomic_DNA"/>
</dbReference>